<evidence type="ECO:0000313" key="15">
    <source>
        <dbReference type="Proteomes" id="UP001153292"/>
    </source>
</evidence>
<proteinExistence type="inferred from homology"/>
<organism evidence="14 15">
    <name type="scientific">Chilo suppressalis</name>
    <name type="common">Asiatic rice borer moth</name>
    <dbReference type="NCBI Taxonomy" id="168631"/>
    <lineage>
        <taxon>Eukaryota</taxon>
        <taxon>Metazoa</taxon>
        <taxon>Ecdysozoa</taxon>
        <taxon>Arthropoda</taxon>
        <taxon>Hexapoda</taxon>
        <taxon>Insecta</taxon>
        <taxon>Pterygota</taxon>
        <taxon>Neoptera</taxon>
        <taxon>Endopterygota</taxon>
        <taxon>Lepidoptera</taxon>
        <taxon>Glossata</taxon>
        <taxon>Ditrysia</taxon>
        <taxon>Pyraloidea</taxon>
        <taxon>Crambidae</taxon>
        <taxon>Crambinae</taxon>
        <taxon>Chilo</taxon>
    </lineage>
</organism>
<protein>
    <recommendedName>
        <fullName evidence="10">Dynein regulatory complex subunit 2</fullName>
    </recommendedName>
    <alternativeName>
        <fullName evidence="11">Coiled-coil domain-containing protein 65</fullName>
    </alternativeName>
</protein>
<evidence type="ECO:0000256" key="6">
    <source>
        <dbReference type="ARBA" id="ARBA00023212"/>
    </source>
</evidence>
<feature type="domain" description="Dynein regulatory complex protein 1/2 N-terminal" evidence="13">
    <location>
        <begin position="58"/>
        <end position="94"/>
    </location>
</feature>
<keyword evidence="15" id="KW-1185">Reference proteome</keyword>
<keyword evidence="5" id="KW-0969">Cilium</keyword>
<evidence type="ECO:0000256" key="1">
    <source>
        <dbReference type="ARBA" id="ARBA00004611"/>
    </source>
</evidence>
<reference evidence="14" key="1">
    <citation type="submission" date="2021-12" db="EMBL/GenBank/DDBJ databases">
        <authorList>
            <person name="King R."/>
        </authorList>
    </citation>
    <scope>NUCLEOTIDE SEQUENCE</scope>
</reference>
<evidence type="ECO:0000256" key="4">
    <source>
        <dbReference type="ARBA" id="ARBA00023054"/>
    </source>
</evidence>
<dbReference type="InterPro" id="IPR039505">
    <property type="entry name" value="DRC1/2_N"/>
</dbReference>
<dbReference type="Pfam" id="PF14772">
    <property type="entry name" value="NYD-SP28"/>
    <property type="match status" value="1"/>
</dbReference>
<evidence type="ECO:0000256" key="12">
    <source>
        <dbReference type="ARBA" id="ARBA00045865"/>
    </source>
</evidence>
<dbReference type="EMBL" id="OU963904">
    <property type="protein sequence ID" value="CAH0398228.1"/>
    <property type="molecule type" value="Genomic_DNA"/>
</dbReference>
<evidence type="ECO:0000256" key="8">
    <source>
        <dbReference type="ARBA" id="ARBA00037841"/>
    </source>
</evidence>
<evidence type="ECO:0000256" key="5">
    <source>
        <dbReference type="ARBA" id="ARBA00023069"/>
    </source>
</evidence>
<evidence type="ECO:0000313" key="14">
    <source>
        <dbReference type="EMBL" id="CAH0398228.1"/>
    </source>
</evidence>
<evidence type="ECO:0000256" key="10">
    <source>
        <dbReference type="ARBA" id="ARBA00040899"/>
    </source>
</evidence>
<comment type="similarity">
    <text evidence="9">Belongs to the DRC2 family.</text>
</comment>
<sequence>MLFQLAGNVRSTQEPRLYNQQPAHGKRACNGWSPSCPPAARARITCERTGLVTGMMASFNFLLDRKDRLIQTLISAIDDADEQHRRAFQAHTETLSNFLYIGTQRLDKLQVEYDYQKNVLLENWDKEDCDISDKQERAEFKLRLITYIQNRDFKSYKHEMGQKRATEKNDSRLEHEEEMRSLCRPKQLEIEIYWAKLKEVYNSYLEQHNPIMGHYQTLREKDDFYTKDIARNDMQIQRAMDTLLTLQREWMRTTNTITNKLTKMSNHKDELTKRYWFLKKESKTQRSSGDSQLTVMVNASQDAIKRLEDVKEKIDKIMHMAEICRKYEHFTDEAFLKDTDTDGAPTDFENLDGTMINVCKEYSKMDKFLLKANRVKVQTICLKAEKAKLAKENVQLKLYIKRYLTELALRGGKDRPQSMKIQSELQKIDANGKVINRPVTCIEGVLSNAVQHEKRMKFLEKKNREIGDVRAYPRVQCWMTS</sequence>
<comment type="function">
    <text evidence="12">Component of the nexin-dynein regulatory complex (N-DRC), a key regulator of ciliary/flagellar motility which maintains the alignment and integrity of the distal axoneme and regulates microtubule sliding in motile axonemes. Plays a critical role in the assembly of N-DRC and also stabilizes the assembly of multiple inner dynein arms and radial spokes. Coassembles with DRC1 to form a central scaffold needed for assembly of the N-DRC and its attachment to the outer doublet microtubules.</text>
</comment>
<evidence type="ECO:0000256" key="2">
    <source>
        <dbReference type="ARBA" id="ARBA00022490"/>
    </source>
</evidence>
<dbReference type="PANTHER" id="PTHR21625">
    <property type="entry name" value="NYD-SP28 PROTEIN"/>
    <property type="match status" value="1"/>
</dbReference>
<accession>A0ABN8AWH1</accession>
<name>A0ABN8AWH1_CHISP</name>
<keyword evidence="6" id="KW-0206">Cytoskeleton</keyword>
<dbReference type="Proteomes" id="UP001153292">
    <property type="component" value="Chromosome 11"/>
</dbReference>
<keyword evidence="4" id="KW-0175">Coiled coil</keyword>
<evidence type="ECO:0000259" key="13">
    <source>
        <dbReference type="Pfam" id="PF14772"/>
    </source>
</evidence>
<keyword evidence="3" id="KW-0282">Flagellum</keyword>
<evidence type="ECO:0000256" key="7">
    <source>
        <dbReference type="ARBA" id="ARBA00023273"/>
    </source>
</evidence>
<evidence type="ECO:0000256" key="9">
    <source>
        <dbReference type="ARBA" id="ARBA00038424"/>
    </source>
</evidence>
<evidence type="ECO:0000256" key="3">
    <source>
        <dbReference type="ARBA" id="ARBA00022846"/>
    </source>
</evidence>
<comment type="subcellular location">
    <subcellularLocation>
        <location evidence="1">Cytoplasm</location>
        <location evidence="1">Cytoskeleton</location>
        <location evidence="1">Flagellum axoneme</location>
    </subcellularLocation>
    <subcellularLocation>
        <location evidence="8">Cytoplasm</location>
        <location evidence="8">Cytoskeleton</location>
        <location evidence="8">Flagellum basal body</location>
    </subcellularLocation>
</comment>
<dbReference type="PANTHER" id="PTHR21625:SF0">
    <property type="entry name" value="DYNEIN REGULATORY COMPLEX SUBUNIT 2"/>
    <property type="match status" value="1"/>
</dbReference>
<gene>
    <name evidence="14" type="ORF">CHILSU_LOCUS1341</name>
</gene>
<keyword evidence="7" id="KW-0966">Cell projection</keyword>
<keyword evidence="2" id="KW-0963">Cytoplasm</keyword>
<dbReference type="InterPro" id="IPR039750">
    <property type="entry name" value="DRC1/DRC2"/>
</dbReference>
<evidence type="ECO:0000256" key="11">
    <source>
        <dbReference type="ARBA" id="ARBA00041517"/>
    </source>
</evidence>